<organism evidence="2 3">
    <name type="scientific">Aquipseudomonas alcaligenes</name>
    <name type="common">Pseudomonas alcaligenes</name>
    <dbReference type="NCBI Taxonomy" id="43263"/>
    <lineage>
        <taxon>Bacteria</taxon>
        <taxon>Pseudomonadati</taxon>
        <taxon>Pseudomonadota</taxon>
        <taxon>Gammaproteobacteria</taxon>
        <taxon>Pseudomonadales</taxon>
        <taxon>Pseudomonadaceae</taxon>
        <taxon>Aquipseudomonas</taxon>
    </lineage>
</organism>
<dbReference type="InterPro" id="IPR025461">
    <property type="entry name" value="ABA4-like"/>
</dbReference>
<dbReference type="PANTHER" id="PTHR34543:SF1">
    <property type="entry name" value="PROTEIN ABA DEFICIENT 4, CHLOROPLASTIC"/>
    <property type="match status" value="1"/>
</dbReference>
<reference evidence="2 3" key="1">
    <citation type="submission" date="2018-06" db="EMBL/GenBank/DDBJ databases">
        <title>Pseudomonas diversity within urban Lake Michigan freshwaters.</title>
        <authorList>
            <person name="Batrich M."/>
            <person name="Hatzopoulos T."/>
            <person name="Putonti C."/>
        </authorList>
    </citation>
    <scope>NUCLEOTIDE SEQUENCE [LARGE SCALE GENOMIC DNA]</scope>
    <source>
        <strain evidence="2 3">MB-090714</strain>
    </source>
</reference>
<proteinExistence type="predicted"/>
<dbReference type="Pfam" id="PF14108">
    <property type="entry name" value="ABA4-like"/>
    <property type="match status" value="1"/>
</dbReference>
<dbReference type="Proteomes" id="UP000248146">
    <property type="component" value="Unassembled WGS sequence"/>
</dbReference>
<gene>
    <name evidence="2" type="ORF">DMO17_04450</name>
</gene>
<feature type="transmembrane region" description="Helical" evidence="1">
    <location>
        <begin position="137"/>
        <end position="163"/>
    </location>
</feature>
<dbReference type="EMBL" id="QJRX01000002">
    <property type="protein sequence ID" value="PYC28436.1"/>
    <property type="molecule type" value="Genomic_DNA"/>
</dbReference>
<accession>A0A2V4ME62</accession>
<evidence type="ECO:0000313" key="2">
    <source>
        <dbReference type="EMBL" id="PYC28436.1"/>
    </source>
</evidence>
<evidence type="ECO:0000313" key="3">
    <source>
        <dbReference type="Proteomes" id="UP000248146"/>
    </source>
</evidence>
<dbReference type="PANTHER" id="PTHR34543">
    <property type="entry name" value="PROTEIN ABA DEFICIENT 4, CHLOROPLASTIC"/>
    <property type="match status" value="1"/>
</dbReference>
<evidence type="ECO:0000256" key="1">
    <source>
        <dbReference type="SAM" id="Phobius"/>
    </source>
</evidence>
<keyword evidence="1" id="KW-1133">Transmembrane helix</keyword>
<dbReference type="AlphaFoldDB" id="A0A2V4ME62"/>
<comment type="caution">
    <text evidence="2">The sequence shown here is derived from an EMBL/GenBank/DDBJ whole genome shotgun (WGS) entry which is preliminary data.</text>
</comment>
<feature type="transmembrane region" description="Helical" evidence="1">
    <location>
        <begin position="106"/>
        <end position="125"/>
    </location>
</feature>
<dbReference type="OrthoDB" id="6905929at2"/>
<protein>
    <submittedName>
        <fullName evidence="2">DUF4281 domain-containing protein</fullName>
    </submittedName>
</protein>
<keyword evidence="1" id="KW-0472">Membrane</keyword>
<sequence>MAAAAAAFRLQPNPHPREESPMPALSQKRLFQLASLAALGGWSVLILLPTWSHGPRLVLGVAVVLLCVLYGVSLFQALTSRGERSMGKPGFFSLRGVLALFSNPKAVLAAWIHILAFDLLAGLYIQQQGAAQGIGHLWLVPCYLLAMMFGPLGLLLFLAIGLLHGL</sequence>
<feature type="transmembrane region" description="Helical" evidence="1">
    <location>
        <begin position="30"/>
        <end position="51"/>
    </location>
</feature>
<feature type="transmembrane region" description="Helical" evidence="1">
    <location>
        <begin position="57"/>
        <end position="78"/>
    </location>
</feature>
<name>A0A2V4ME62_AQUAC</name>
<keyword evidence="1" id="KW-0812">Transmembrane</keyword>